<dbReference type="EMBL" id="ASPP01016015">
    <property type="protein sequence ID" value="ETO17776.1"/>
    <property type="molecule type" value="Genomic_DNA"/>
</dbReference>
<feature type="compositionally biased region" description="Acidic residues" evidence="1">
    <location>
        <begin position="47"/>
        <end position="56"/>
    </location>
</feature>
<name>X6MVW2_RETFI</name>
<gene>
    <name evidence="2" type="ORF">RFI_19537</name>
</gene>
<dbReference type="AlphaFoldDB" id="X6MVW2"/>
<evidence type="ECO:0000313" key="3">
    <source>
        <dbReference type="Proteomes" id="UP000023152"/>
    </source>
</evidence>
<accession>X6MVW2</accession>
<protein>
    <submittedName>
        <fullName evidence="2">Uncharacterized protein</fullName>
    </submittedName>
</protein>
<feature type="compositionally biased region" description="Basic and acidic residues" evidence="1">
    <location>
        <begin position="163"/>
        <end position="178"/>
    </location>
</feature>
<feature type="region of interest" description="Disordered" evidence="1">
    <location>
        <begin position="28"/>
        <end position="57"/>
    </location>
</feature>
<feature type="compositionally biased region" description="Basic and acidic residues" evidence="1">
    <location>
        <begin position="31"/>
        <end position="46"/>
    </location>
</feature>
<feature type="region of interest" description="Disordered" evidence="1">
    <location>
        <begin position="163"/>
        <end position="183"/>
    </location>
</feature>
<dbReference type="Proteomes" id="UP000023152">
    <property type="component" value="Unassembled WGS sequence"/>
</dbReference>
<evidence type="ECO:0000313" key="2">
    <source>
        <dbReference type="EMBL" id="ETO17776.1"/>
    </source>
</evidence>
<sequence>MEKYHAFPDDKKLALALIDIGNDPMTASLLKQKEEQQKKTRQKQGDNEEEEEEEEVDIYRNPLLPPTDPKFVNTKSYHPCKQLGMDMLLRLNLWSKLCRVLLEDKEYEIGIQLYLQKYPHDSKNNPENVTLADFLQQSYDDDPIRFFHIFEALNMIVDQFNDPTDHTHAEEKSTEKSESTTNGASSVAVTFINPLANWNFSLDHSRGSTTTTNINFQKFFKDQLLPFQDKYDNLCQKFDIQK</sequence>
<organism evidence="2 3">
    <name type="scientific">Reticulomyxa filosa</name>
    <dbReference type="NCBI Taxonomy" id="46433"/>
    <lineage>
        <taxon>Eukaryota</taxon>
        <taxon>Sar</taxon>
        <taxon>Rhizaria</taxon>
        <taxon>Retaria</taxon>
        <taxon>Foraminifera</taxon>
        <taxon>Monothalamids</taxon>
        <taxon>Reticulomyxidae</taxon>
        <taxon>Reticulomyxa</taxon>
    </lineage>
</organism>
<keyword evidence="3" id="KW-1185">Reference proteome</keyword>
<comment type="caution">
    <text evidence="2">The sequence shown here is derived from an EMBL/GenBank/DDBJ whole genome shotgun (WGS) entry which is preliminary data.</text>
</comment>
<proteinExistence type="predicted"/>
<reference evidence="2 3" key="1">
    <citation type="journal article" date="2013" name="Curr. Biol.">
        <title>The Genome of the Foraminiferan Reticulomyxa filosa.</title>
        <authorList>
            <person name="Glockner G."/>
            <person name="Hulsmann N."/>
            <person name="Schleicher M."/>
            <person name="Noegel A.A."/>
            <person name="Eichinger L."/>
            <person name="Gallinger C."/>
            <person name="Pawlowski J."/>
            <person name="Sierra R."/>
            <person name="Euteneuer U."/>
            <person name="Pillet L."/>
            <person name="Moustafa A."/>
            <person name="Platzer M."/>
            <person name="Groth M."/>
            <person name="Szafranski K."/>
            <person name="Schliwa M."/>
        </authorList>
    </citation>
    <scope>NUCLEOTIDE SEQUENCE [LARGE SCALE GENOMIC DNA]</scope>
</reference>
<evidence type="ECO:0000256" key="1">
    <source>
        <dbReference type="SAM" id="MobiDB-lite"/>
    </source>
</evidence>